<proteinExistence type="predicted"/>
<dbReference type="PANTHER" id="PTHR47572:SF4">
    <property type="entry name" value="LACTONASE DRP35"/>
    <property type="match status" value="1"/>
</dbReference>
<sequence>MPSKDSIIYNKAGSLVQLVSALIAGLLSCQSPKTNTIGSIERIDPALDDLLSRDAKVEIIAEGFDWSEGPLWVEKEKMLLFSDIPPNTIYKWTPGKGKEVYLKPSGYTGQKPRGGEIGSNGLLLNLQGELVLCQHGDRRIAKMNAPVSAPAPDFKTIADNYNGLAFDSPNDAVMRSNGDIYFTDPPYGLENYINDSTKAAPYQGVYRVAANGKVTLLVDSISRPNGIGFFPGEQTLLVANSDSENAVWYAFDLAPNDSLINGRIWYDATEAAKTDKGGPDGFKVDKQGNVYATGPGGVWIFDRNAKLLGKIRIPVQTSNCALADDDKTLYITADMYVLKVSMR</sequence>
<accession>A0ABR7M439</accession>
<dbReference type="RefSeq" id="WP_187255123.1">
    <property type="nucleotide sequence ID" value="NZ_JBHULF010000006.1"/>
</dbReference>
<gene>
    <name evidence="3" type="ORF">BC349_02240</name>
</gene>
<keyword evidence="1" id="KW-0378">Hydrolase</keyword>
<evidence type="ECO:0000256" key="1">
    <source>
        <dbReference type="ARBA" id="ARBA00022801"/>
    </source>
</evidence>
<dbReference type="EMBL" id="MBUA01000001">
    <property type="protein sequence ID" value="MBC6489770.1"/>
    <property type="molecule type" value="Genomic_DNA"/>
</dbReference>
<dbReference type="Pfam" id="PF08450">
    <property type="entry name" value="SGL"/>
    <property type="match status" value="1"/>
</dbReference>
<reference evidence="3 4" key="1">
    <citation type="submission" date="2016-07" db="EMBL/GenBank/DDBJ databases">
        <title>Genome analysis of Flavihumibacter stibioxidans YS-17.</title>
        <authorList>
            <person name="Shi K."/>
            <person name="Han Y."/>
            <person name="Wang G."/>
        </authorList>
    </citation>
    <scope>NUCLEOTIDE SEQUENCE [LARGE SCALE GENOMIC DNA]</scope>
    <source>
        <strain evidence="3 4">YS-17</strain>
    </source>
</reference>
<evidence type="ECO:0000313" key="4">
    <source>
        <dbReference type="Proteomes" id="UP000765802"/>
    </source>
</evidence>
<dbReference type="PANTHER" id="PTHR47572">
    <property type="entry name" value="LIPOPROTEIN-RELATED"/>
    <property type="match status" value="1"/>
</dbReference>
<comment type="caution">
    <text evidence="3">The sequence shown here is derived from an EMBL/GenBank/DDBJ whole genome shotgun (WGS) entry which is preliminary data.</text>
</comment>
<dbReference type="InterPro" id="IPR005511">
    <property type="entry name" value="SMP-30"/>
</dbReference>
<name>A0ABR7M439_9BACT</name>
<dbReference type="PROSITE" id="PS51257">
    <property type="entry name" value="PROKAR_LIPOPROTEIN"/>
    <property type="match status" value="1"/>
</dbReference>
<dbReference type="PRINTS" id="PR01790">
    <property type="entry name" value="SMP30FAMILY"/>
</dbReference>
<dbReference type="Proteomes" id="UP000765802">
    <property type="component" value="Unassembled WGS sequence"/>
</dbReference>
<dbReference type="Gene3D" id="2.120.10.30">
    <property type="entry name" value="TolB, C-terminal domain"/>
    <property type="match status" value="1"/>
</dbReference>
<dbReference type="InterPro" id="IPR013658">
    <property type="entry name" value="SGL"/>
</dbReference>
<dbReference type="InterPro" id="IPR011042">
    <property type="entry name" value="6-blade_b-propeller_TolB-like"/>
</dbReference>
<evidence type="ECO:0000313" key="3">
    <source>
        <dbReference type="EMBL" id="MBC6489770.1"/>
    </source>
</evidence>
<feature type="domain" description="SMP-30/Gluconolactonase/LRE-like region" evidence="2">
    <location>
        <begin position="66"/>
        <end position="333"/>
    </location>
</feature>
<organism evidence="3 4">
    <name type="scientific">Flavihumibacter stibioxidans</name>
    <dbReference type="NCBI Taxonomy" id="1834163"/>
    <lineage>
        <taxon>Bacteria</taxon>
        <taxon>Pseudomonadati</taxon>
        <taxon>Bacteroidota</taxon>
        <taxon>Chitinophagia</taxon>
        <taxon>Chitinophagales</taxon>
        <taxon>Chitinophagaceae</taxon>
        <taxon>Flavihumibacter</taxon>
    </lineage>
</organism>
<dbReference type="SUPFAM" id="SSF63829">
    <property type="entry name" value="Calcium-dependent phosphotriesterase"/>
    <property type="match status" value="1"/>
</dbReference>
<evidence type="ECO:0000259" key="2">
    <source>
        <dbReference type="Pfam" id="PF08450"/>
    </source>
</evidence>
<protein>
    <submittedName>
        <fullName evidence="3">Gluconolactonase</fullName>
    </submittedName>
</protein>
<keyword evidence="4" id="KW-1185">Reference proteome</keyword>
<dbReference type="InterPro" id="IPR051262">
    <property type="entry name" value="SMP-30/CGR1_Lactonase"/>
</dbReference>